<name>A0AAD5Q644_PYTIN</name>
<feature type="compositionally biased region" description="Basic and acidic residues" evidence="1">
    <location>
        <begin position="274"/>
        <end position="283"/>
    </location>
</feature>
<keyword evidence="5" id="KW-1185">Reference proteome</keyword>
<keyword evidence="3" id="KW-0732">Signal</keyword>
<keyword evidence="2" id="KW-0812">Transmembrane</keyword>
<keyword evidence="2" id="KW-0472">Membrane</keyword>
<protein>
    <submittedName>
        <fullName evidence="4">Uncharacterized protein</fullName>
    </submittedName>
</protein>
<organism evidence="4 5">
    <name type="scientific">Pythium insidiosum</name>
    <name type="common">Pythiosis disease agent</name>
    <dbReference type="NCBI Taxonomy" id="114742"/>
    <lineage>
        <taxon>Eukaryota</taxon>
        <taxon>Sar</taxon>
        <taxon>Stramenopiles</taxon>
        <taxon>Oomycota</taxon>
        <taxon>Peronosporomycetes</taxon>
        <taxon>Pythiales</taxon>
        <taxon>Pythiaceae</taxon>
        <taxon>Pythium</taxon>
    </lineage>
</organism>
<keyword evidence="2" id="KW-1133">Transmembrane helix</keyword>
<evidence type="ECO:0000256" key="3">
    <source>
        <dbReference type="SAM" id="SignalP"/>
    </source>
</evidence>
<evidence type="ECO:0000256" key="1">
    <source>
        <dbReference type="SAM" id="MobiDB-lite"/>
    </source>
</evidence>
<proteinExistence type="predicted"/>
<accession>A0AAD5Q644</accession>
<feature type="region of interest" description="Disordered" evidence="1">
    <location>
        <begin position="274"/>
        <end position="297"/>
    </location>
</feature>
<feature type="transmembrane region" description="Helical" evidence="2">
    <location>
        <begin position="1138"/>
        <end position="1159"/>
    </location>
</feature>
<feature type="transmembrane region" description="Helical" evidence="2">
    <location>
        <begin position="1190"/>
        <end position="1209"/>
    </location>
</feature>
<feature type="transmembrane region" description="Helical" evidence="2">
    <location>
        <begin position="1270"/>
        <end position="1287"/>
    </location>
</feature>
<evidence type="ECO:0000313" key="5">
    <source>
        <dbReference type="Proteomes" id="UP001209570"/>
    </source>
</evidence>
<feature type="compositionally biased region" description="Low complexity" evidence="1">
    <location>
        <begin position="284"/>
        <end position="297"/>
    </location>
</feature>
<reference evidence="4" key="1">
    <citation type="submission" date="2021-12" db="EMBL/GenBank/DDBJ databases">
        <title>Prjna785345.</title>
        <authorList>
            <person name="Rujirawat T."/>
            <person name="Krajaejun T."/>
        </authorList>
    </citation>
    <scope>NUCLEOTIDE SEQUENCE</scope>
    <source>
        <strain evidence="4">Pi057C3</strain>
    </source>
</reference>
<comment type="caution">
    <text evidence="4">The sequence shown here is derived from an EMBL/GenBank/DDBJ whole genome shotgun (WGS) entry which is preliminary data.</text>
</comment>
<feature type="signal peptide" evidence="3">
    <location>
        <begin position="1"/>
        <end position="20"/>
    </location>
</feature>
<feature type="transmembrane region" description="Helical" evidence="2">
    <location>
        <begin position="1299"/>
        <end position="1320"/>
    </location>
</feature>
<dbReference type="EMBL" id="JAKCXM010000539">
    <property type="protein sequence ID" value="KAJ0393045.1"/>
    <property type="molecule type" value="Genomic_DNA"/>
</dbReference>
<feature type="transmembrane region" description="Helical" evidence="2">
    <location>
        <begin position="1229"/>
        <end position="1249"/>
    </location>
</feature>
<sequence length="1433" mass="159533">MKLLMLRAVLFFWLASVALGARFDLGEPATVSQLIWKDWDMVEFNPLCNAFEVSFAPSTGIAVKCSESRAVTTWETMTRIVGPRVGFRLPGRATVTFAESENTRITHLWMGCHECIASKAPLVFAPGAFSKMLALTDLTIANGEFGDAKLQLSVSMVFKLLSLQKSLVDDVSLDIAKNQTSDLAELNFADTRFRTLPSILYERKYSQRLKVDDLSIFAPPNSVLKLSTEQYANAVANLNTALLSATQRIEFVDNCPTTVTAATEGARLVVCQDKGESPSKDGKASAPSADAKPSTAPTSLASPLRAVAGSVLLALLLTLLARRDPAALFRCSMTNVRRVAPTAESLVPSSSRATGCTPSPRGWRFGLCVLIIVVQTLWAVAIPLKNVIVMPYPRVVADQLARRTLLYDRDNPAAHTRRVPGRQVLEVIEAFVDLALGNAELRTFFETKGDLAIDEAGSLLSPEQHQLVAQFYALVFQASEFPAGGFVAWQHDNLQVQRSSDKQWVPISLSCASDATMKGMRCENPDGGVCDDSDWSNRAPQLTLTPIELDEQQLGARAGWSNKISTLSMITWTHQILRALFSKKDWPQVYKELNELQYHDVLDGGKVIRYSEANAHSIVTRHVFNDSRIGAWLDLGYTKFESCFGSEHLIAVLYANYFSLRLVEQRVLRYSGFKATDRLVPALDYLENVFADAFWRHDVVLSSGAGALAFEDQQNNFVGSEMTRFTASVAAFKLNRPMTGPMLMGSSYRMLQYMSWYPDSYYSFLRASVAHGDTVVADWRQLGGYHAGFNGFKFDFTRNTMTVYRLAERLTRQGSGYAADWFEQEATLADWFVRHEASDPLSLVALVRDVWGADDANLFDSDKPVCTEALLRKITQSAWIWALKRQPVLNFLAYMAMTEPDDPATWFRKQMTVREVVGEGLTGYRVAFPFSRDVGKQATGSEWVLVPLLHAFLRVLNASTLVEELLSEMDATFLELIEVEKGNLMLRDADHCGYGRATLGVHAADSKSDVWLKLRPRMRETLARIVGVVPAIHDQLNAVVSVTVPHEYVVYNRSSNIFPSEGPPVYWQHTPLSVGLVKLAAKIAPLPGEVDVWRRSLTCYDTLELRYLNVSTRCWAEPDSVEEHRERTRAEGLRLLQFSMWSLGVVLNLIAAVVSLTFLRRVWRLWRVDGFSDLTLALALNLDVQGLGMISFEGVVIMAFSSVPLMLSYHLPNDARFMETTAQTSRSEAFAECVVLLSLTWFVRLGIALGDGVVRLKHFNWWFNALTSKIRYATLVAIVLLRQAFRVDGVDYNMALSKLIASCVGGTLLGFLSIAVSLWFDRPRSSDPLSQLMAQHGLARNVHGTVGQFGGTWTQTGLVMEGWQALTVDGQLQALVQGTPVLLPLTNSGTHESHRVEVRALPKDFLASELKPRLRWTSSRRRTTTKSLTRVLS</sequence>
<evidence type="ECO:0000256" key="2">
    <source>
        <dbReference type="SAM" id="Phobius"/>
    </source>
</evidence>
<gene>
    <name evidence="4" type="ORF">P43SY_005122</name>
</gene>
<dbReference type="Proteomes" id="UP001209570">
    <property type="component" value="Unassembled WGS sequence"/>
</dbReference>
<feature type="chain" id="PRO_5041925320" evidence="3">
    <location>
        <begin position="21"/>
        <end position="1433"/>
    </location>
</feature>
<evidence type="ECO:0000313" key="4">
    <source>
        <dbReference type="EMBL" id="KAJ0393045.1"/>
    </source>
</evidence>